<sequence length="557" mass="61695">MTPLPPETASNAVQRVALDGVRAELSALRKAFVEERRQLENARVVAENDLKNADFRTYTHISALPFEILSIIFVFCLPKEGGPPSASSAPLLLLHVCRRWRAVARTEPQLWNALELRLYSVDTGSYPFQLRRTKLLPGNRLQFFDYWTRAGRDGRRELTLRQSTTQAVGRSAYNSLLPICLMTLPLTTLRSLEADLSPQQMKHILLPNKPLPYLETLTAALHTRHLENILQTAPRLRFLRLRELSARAVVSSPTLTHLEIDQPASGATFNALSTIFVGCIVLEHLKCAVASPTSAELGQEPINVPTLRSLHLSSSPTFDSFLVLSLLTLPNLTTLATSMSGSAALRILTEFQARSSCTIQTLSLVRPCPVNSQHMLSDRVFYGDDEEWFHHAAFACVSSLDLDLTEGPALGSFPDSDAPYADIFDYMPSIQQLTLHLPALHDATTTRVNHRRLCSMLDDASLPVSLHVELTCASLAEARPWTPPHYLSETLRPSFSYTARSLTANQTAGDASVLACWPDDLANREERCPVKLHSDVIVDRYGTTTVVGDVHSDSEDG</sequence>
<evidence type="ECO:0000313" key="2">
    <source>
        <dbReference type="EMBL" id="GAT44604.1"/>
    </source>
</evidence>
<dbReference type="Gene3D" id="1.20.1280.50">
    <property type="match status" value="1"/>
</dbReference>
<name>A0ABQ0L2E9_MYCCL</name>
<keyword evidence="1" id="KW-0175">Coiled coil</keyword>
<feature type="coiled-coil region" evidence="1">
    <location>
        <begin position="22"/>
        <end position="56"/>
    </location>
</feature>
<dbReference type="Proteomes" id="UP000815677">
    <property type="component" value="Unassembled WGS sequence"/>
</dbReference>
<evidence type="ECO:0000313" key="3">
    <source>
        <dbReference type="Proteomes" id="UP000815677"/>
    </source>
</evidence>
<dbReference type="SUPFAM" id="SSF81383">
    <property type="entry name" value="F-box domain"/>
    <property type="match status" value="1"/>
</dbReference>
<reference evidence="2" key="1">
    <citation type="submission" date="2014-09" db="EMBL/GenBank/DDBJ databases">
        <title>Genome sequence of the luminous mushroom Mycena chlorophos for searching fungal bioluminescence genes.</title>
        <authorList>
            <person name="Tanaka Y."/>
            <person name="Kasuga D."/>
            <person name="Oba Y."/>
            <person name="Hase S."/>
            <person name="Sato K."/>
            <person name="Oba Y."/>
            <person name="Sakakibara Y."/>
        </authorList>
    </citation>
    <scope>NUCLEOTIDE SEQUENCE</scope>
</reference>
<gene>
    <name evidence="2" type="ORF">MCHLO_02219</name>
</gene>
<dbReference type="InterPro" id="IPR036047">
    <property type="entry name" value="F-box-like_dom_sf"/>
</dbReference>
<evidence type="ECO:0008006" key="4">
    <source>
        <dbReference type="Google" id="ProtNLM"/>
    </source>
</evidence>
<dbReference type="EMBL" id="DF839903">
    <property type="protein sequence ID" value="GAT44604.1"/>
    <property type="molecule type" value="Genomic_DNA"/>
</dbReference>
<dbReference type="SUPFAM" id="SSF52047">
    <property type="entry name" value="RNI-like"/>
    <property type="match status" value="1"/>
</dbReference>
<protein>
    <recommendedName>
        <fullName evidence="4">F-box domain-containing protein</fullName>
    </recommendedName>
</protein>
<dbReference type="InterPro" id="IPR032675">
    <property type="entry name" value="LRR_dom_sf"/>
</dbReference>
<evidence type="ECO:0000256" key="1">
    <source>
        <dbReference type="SAM" id="Coils"/>
    </source>
</evidence>
<dbReference type="Gene3D" id="3.80.10.10">
    <property type="entry name" value="Ribonuclease Inhibitor"/>
    <property type="match status" value="1"/>
</dbReference>
<proteinExistence type="predicted"/>
<organism evidence="2 3">
    <name type="scientific">Mycena chlorophos</name>
    <name type="common">Agaric fungus</name>
    <name type="synonym">Agaricus chlorophos</name>
    <dbReference type="NCBI Taxonomy" id="658473"/>
    <lineage>
        <taxon>Eukaryota</taxon>
        <taxon>Fungi</taxon>
        <taxon>Dikarya</taxon>
        <taxon>Basidiomycota</taxon>
        <taxon>Agaricomycotina</taxon>
        <taxon>Agaricomycetes</taxon>
        <taxon>Agaricomycetidae</taxon>
        <taxon>Agaricales</taxon>
        <taxon>Marasmiineae</taxon>
        <taxon>Mycenaceae</taxon>
        <taxon>Mycena</taxon>
    </lineage>
</organism>
<keyword evidence="3" id="KW-1185">Reference proteome</keyword>
<accession>A0ABQ0L2E9</accession>